<keyword evidence="1" id="KW-1185">Reference proteome</keyword>
<dbReference type="Proteomes" id="UP000887565">
    <property type="component" value="Unplaced"/>
</dbReference>
<sequence>MIDEGLNLKGKIRIILVQLMTDEHVTKQIFSEGTTLTAERRNEVAMGSMIEKESRDVAMGLIEFMYNCFAILLTDYNGDINLPKHRPLEVVEAELSKAIQVMAYKETKEVAQANMKDSIKWSKLQNVNREQMQKGRERKLQEAQARKEQIDHQLAQIQRLGTSQQAQKEAEVFGFSQLFCLYLQAAVFRKQLNQGLINIFASKRDVHFCVIDDQATLDCYRIPLLLPRPAPLLSTVTSDLPENNKP</sequence>
<accession>A0A915J527</accession>
<reference evidence="2" key="1">
    <citation type="submission" date="2022-11" db="UniProtKB">
        <authorList>
            <consortium name="WormBaseParasite"/>
        </authorList>
    </citation>
    <scope>IDENTIFICATION</scope>
</reference>
<dbReference type="AlphaFoldDB" id="A0A915J527"/>
<dbReference type="WBParaSite" id="nRc.2.0.1.t20823-RA">
    <property type="protein sequence ID" value="nRc.2.0.1.t20823-RA"/>
    <property type="gene ID" value="nRc.2.0.1.g20823"/>
</dbReference>
<evidence type="ECO:0000313" key="2">
    <source>
        <dbReference type="WBParaSite" id="nRc.2.0.1.t20823-RA"/>
    </source>
</evidence>
<organism evidence="1 2">
    <name type="scientific">Romanomermis culicivorax</name>
    <name type="common">Nematode worm</name>
    <dbReference type="NCBI Taxonomy" id="13658"/>
    <lineage>
        <taxon>Eukaryota</taxon>
        <taxon>Metazoa</taxon>
        <taxon>Ecdysozoa</taxon>
        <taxon>Nematoda</taxon>
        <taxon>Enoplea</taxon>
        <taxon>Dorylaimia</taxon>
        <taxon>Mermithida</taxon>
        <taxon>Mermithoidea</taxon>
        <taxon>Mermithidae</taxon>
        <taxon>Romanomermis</taxon>
    </lineage>
</organism>
<evidence type="ECO:0000313" key="1">
    <source>
        <dbReference type="Proteomes" id="UP000887565"/>
    </source>
</evidence>
<protein>
    <submittedName>
        <fullName evidence="2">Uncharacterized protein</fullName>
    </submittedName>
</protein>
<proteinExistence type="predicted"/>
<name>A0A915J527_ROMCU</name>